<dbReference type="STRING" id="320771.Cflav_PD2586"/>
<dbReference type="RefSeq" id="WP_007416270.1">
    <property type="nucleotide sequence ID" value="NZ_ABOX02000024.1"/>
</dbReference>
<name>B9XKC7_PEDPL</name>
<keyword evidence="3" id="KW-1185">Reference proteome</keyword>
<gene>
    <name evidence="2" type="ORF">Cflav_PD2586</name>
</gene>
<accession>B9XKC7</accession>
<sequence>MNLFSKSQNDGKKPDALSHDLPYDLRVQIMQIWEKGFGEDVSYHPGPGMAYRKIYQILCEEHKLLELPQVSQHELPLRGVIAEYFFNLRDVSMALDVVQVVFNVMENMMYRTFTPWGDNAFSLARFRPADIIEELNRRFNENNVGYQYVRGQIVTIPNGPPPLPLAERLVAGEPARNIRKIQKIIGGAAVVAIHDPYIDTASLLLMTTLADMGTTFSPSLRILGTIKRLSKTTEKQSFLTFLADINTERQASWEVRICPASIKPHRRFLVLHDGSIVTCGMSLNHIDKDEVLDHEPTGSENARHDSQLFEQQWSIATLV</sequence>
<dbReference type="AlphaFoldDB" id="B9XKC7"/>
<dbReference type="OrthoDB" id="8113776at2"/>
<evidence type="ECO:0000313" key="2">
    <source>
        <dbReference type="EMBL" id="EEF59765.1"/>
    </source>
</evidence>
<organism evidence="2 3">
    <name type="scientific">Pedosphaera parvula (strain Ellin514)</name>
    <dbReference type="NCBI Taxonomy" id="320771"/>
    <lineage>
        <taxon>Bacteria</taxon>
        <taxon>Pseudomonadati</taxon>
        <taxon>Verrucomicrobiota</taxon>
        <taxon>Pedosphaerae</taxon>
        <taxon>Pedosphaerales</taxon>
        <taxon>Pedosphaeraceae</taxon>
        <taxon>Pedosphaera</taxon>
    </lineage>
</organism>
<dbReference type="Proteomes" id="UP000003688">
    <property type="component" value="Unassembled WGS sequence"/>
</dbReference>
<proteinExistence type="predicted"/>
<dbReference type="Pfam" id="PF18863">
    <property type="entry name" value="AbiJ_NTD4"/>
    <property type="match status" value="1"/>
</dbReference>
<dbReference type="EMBL" id="ABOX02000024">
    <property type="protein sequence ID" value="EEF59765.1"/>
    <property type="molecule type" value="Genomic_DNA"/>
</dbReference>
<feature type="domain" description="HEPN AbiJ-N-terminal" evidence="1">
    <location>
        <begin position="3"/>
        <end position="157"/>
    </location>
</feature>
<evidence type="ECO:0000313" key="3">
    <source>
        <dbReference type="Proteomes" id="UP000003688"/>
    </source>
</evidence>
<reference evidence="2 3" key="1">
    <citation type="journal article" date="2011" name="J. Bacteriol.">
        <title>Genome sequence of 'Pedosphaera parvula' Ellin514, an aerobic Verrucomicrobial isolate from pasture soil.</title>
        <authorList>
            <person name="Kant R."/>
            <person name="van Passel M.W."/>
            <person name="Sangwan P."/>
            <person name="Palva A."/>
            <person name="Lucas S."/>
            <person name="Copeland A."/>
            <person name="Lapidus A."/>
            <person name="Glavina Del Rio T."/>
            <person name="Dalin E."/>
            <person name="Tice H."/>
            <person name="Bruce D."/>
            <person name="Goodwin L."/>
            <person name="Pitluck S."/>
            <person name="Chertkov O."/>
            <person name="Larimer F.W."/>
            <person name="Land M.L."/>
            <person name="Hauser L."/>
            <person name="Brettin T.S."/>
            <person name="Detter J.C."/>
            <person name="Han S."/>
            <person name="de Vos W.M."/>
            <person name="Janssen P.H."/>
            <person name="Smidt H."/>
        </authorList>
    </citation>
    <scope>NUCLEOTIDE SEQUENCE [LARGE SCALE GENOMIC DNA]</scope>
    <source>
        <strain evidence="2 3">Ellin514</strain>
    </source>
</reference>
<evidence type="ECO:0000259" key="1">
    <source>
        <dbReference type="Pfam" id="PF18863"/>
    </source>
</evidence>
<protein>
    <recommendedName>
        <fullName evidence="1">HEPN AbiJ-N-terminal domain-containing protein</fullName>
    </recommendedName>
</protein>
<dbReference type="InterPro" id="IPR049503">
    <property type="entry name" value="AbiJ_NTD4"/>
</dbReference>
<comment type="caution">
    <text evidence="2">The sequence shown here is derived from an EMBL/GenBank/DDBJ whole genome shotgun (WGS) entry which is preliminary data.</text>
</comment>